<evidence type="ECO:0000256" key="6">
    <source>
        <dbReference type="ARBA" id="ARBA00022840"/>
    </source>
</evidence>
<comment type="similarity">
    <text evidence="11">Belongs to the protein kinase superfamily. Ser/Thr protein kinase family. MAP kinase subfamily.</text>
</comment>
<dbReference type="GO" id="GO:0004707">
    <property type="term" value="F:MAP kinase activity"/>
    <property type="evidence" value="ECO:0007669"/>
    <property type="project" value="UniProtKB-EC"/>
</dbReference>
<keyword evidence="3 11" id="KW-0808">Transferase</keyword>
<evidence type="ECO:0000256" key="8">
    <source>
        <dbReference type="ARBA" id="ARBA00048312"/>
    </source>
</evidence>
<keyword evidence="6 9" id="KW-0067">ATP-binding</keyword>
<dbReference type="Gene3D" id="3.30.200.20">
    <property type="entry name" value="Phosphorylase Kinase, domain 1"/>
    <property type="match status" value="1"/>
</dbReference>
<feature type="domain" description="Protein kinase" evidence="12">
    <location>
        <begin position="16"/>
        <end position="312"/>
    </location>
</feature>
<dbReference type="CDD" id="cd07852">
    <property type="entry name" value="STKc_MAPK15-like"/>
    <property type="match status" value="1"/>
</dbReference>
<evidence type="ECO:0000256" key="4">
    <source>
        <dbReference type="ARBA" id="ARBA00022741"/>
    </source>
</evidence>
<evidence type="ECO:0000256" key="11">
    <source>
        <dbReference type="RuleBase" id="RU361165"/>
    </source>
</evidence>
<evidence type="ECO:0000256" key="7">
    <source>
        <dbReference type="ARBA" id="ARBA00047592"/>
    </source>
</evidence>
<proteinExistence type="inferred from homology"/>
<feature type="binding site" evidence="9">
    <location>
        <position position="45"/>
    </location>
    <ligand>
        <name>ATP</name>
        <dbReference type="ChEBI" id="CHEBI:30616"/>
    </ligand>
</feature>
<dbReference type="PROSITE" id="PS00108">
    <property type="entry name" value="PROTEIN_KINASE_ST"/>
    <property type="match status" value="1"/>
</dbReference>
<protein>
    <recommendedName>
        <fullName evidence="1 11">Mitogen-activated protein kinase</fullName>
        <ecNumber evidence="1 11">2.7.11.24</ecNumber>
    </recommendedName>
</protein>
<keyword evidence="5 11" id="KW-0418">Kinase</keyword>
<dbReference type="InterPro" id="IPR000719">
    <property type="entry name" value="Prot_kinase_dom"/>
</dbReference>
<accession>A0A7S0IJ90</accession>
<evidence type="ECO:0000256" key="10">
    <source>
        <dbReference type="RuleBase" id="RU000304"/>
    </source>
</evidence>
<evidence type="ECO:0000259" key="12">
    <source>
        <dbReference type="PROSITE" id="PS50011"/>
    </source>
</evidence>
<evidence type="ECO:0000256" key="2">
    <source>
        <dbReference type="ARBA" id="ARBA00022527"/>
    </source>
</evidence>
<sequence>MSSSVEEVEEHIKRKYDLQQKLGKGAYAVVFKAVDKKTRGTVALKKIFDAFQNATDAQRTFREIMYLQAMTGHENIIRLLNVLKAKNDKDIYLVFDYMETDLHAVIRANILEPVHKQFIVYQLLKALKYCHSGGLVHRDLKPSNLLLNEECLLKVADFGLARSLKALAKTTGEEQASVLTDYVATRWYRAPEIILGSNNYTFAVDMWAVGCIIAEMFIGKPMVPGTSTINQLEQIIGVTGRPSEEDVDAIESKFAATMLRGTKTPPQKDLTVWMSRDKVPAPEEAVDLVRKLMLFNPKKRPTIDEALKHPYMASFHTGKEPECPGILSVPIDDDCKFQVSDYRDKLYQTVCDARKDKSKRLALYFSRPTKEKPPK</sequence>
<dbReference type="FunFam" id="1.10.510.10:FF:000238">
    <property type="entry name" value="Mitogen-activated protein kinase"/>
    <property type="match status" value="1"/>
</dbReference>
<reference evidence="13" key="1">
    <citation type="submission" date="2021-01" db="EMBL/GenBank/DDBJ databases">
        <authorList>
            <person name="Corre E."/>
            <person name="Pelletier E."/>
            <person name="Niang G."/>
            <person name="Scheremetjew M."/>
            <person name="Finn R."/>
            <person name="Kale V."/>
            <person name="Holt S."/>
            <person name="Cochrane G."/>
            <person name="Meng A."/>
            <person name="Brown T."/>
            <person name="Cohen L."/>
        </authorList>
    </citation>
    <scope>NUCLEOTIDE SEQUENCE</scope>
    <source>
        <strain evidence="13">RCC1130</strain>
    </source>
</reference>
<dbReference type="PROSITE" id="PS01351">
    <property type="entry name" value="MAPK"/>
    <property type="match status" value="1"/>
</dbReference>
<evidence type="ECO:0000313" key="13">
    <source>
        <dbReference type="EMBL" id="CAD8523501.1"/>
    </source>
</evidence>
<evidence type="ECO:0000256" key="3">
    <source>
        <dbReference type="ARBA" id="ARBA00022679"/>
    </source>
</evidence>
<comment type="catalytic activity">
    <reaction evidence="8">
        <text>L-seryl-[protein] + ATP = O-phospho-L-seryl-[protein] + ADP + H(+)</text>
        <dbReference type="Rhea" id="RHEA:17989"/>
        <dbReference type="Rhea" id="RHEA-COMP:9863"/>
        <dbReference type="Rhea" id="RHEA-COMP:11604"/>
        <dbReference type="ChEBI" id="CHEBI:15378"/>
        <dbReference type="ChEBI" id="CHEBI:29999"/>
        <dbReference type="ChEBI" id="CHEBI:30616"/>
        <dbReference type="ChEBI" id="CHEBI:83421"/>
        <dbReference type="ChEBI" id="CHEBI:456216"/>
        <dbReference type="EC" id="2.7.11.24"/>
    </reaction>
</comment>
<keyword evidence="4 9" id="KW-0547">Nucleotide-binding</keyword>
<evidence type="ECO:0000256" key="5">
    <source>
        <dbReference type="ARBA" id="ARBA00022777"/>
    </source>
</evidence>
<dbReference type="EC" id="2.7.11.24" evidence="1 11"/>
<dbReference type="InterPro" id="IPR003527">
    <property type="entry name" value="MAP_kinase_CS"/>
</dbReference>
<dbReference type="EMBL" id="HBER01001336">
    <property type="protein sequence ID" value="CAD8523501.1"/>
    <property type="molecule type" value="Transcribed_RNA"/>
</dbReference>
<dbReference type="PROSITE" id="PS50011">
    <property type="entry name" value="PROTEIN_KINASE_DOM"/>
    <property type="match status" value="1"/>
</dbReference>
<dbReference type="InterPro" id="IPR008271">
    <property type="entry name" value="Ser/Thr_kinase_AS"/>
</dbReference>
<comment type="activity regulation">
    <text evidence="11">Activated by threonine and tyrosine phosphorylation.</text>
</comment>
<dbReference type="Gene3D" id="1.10.510.10">
    <property type="entry name" value="Transferase(Phosphotransferase) domain 1"/>
    <property type="match status" value="1"/>
</dbReference>
<comment type="catalytic activity">
    <reaction evidence="7 11">
        <text>L-threonyl-[protein] + ATP = O-phospho-L-threonyl-[protein] + ADP + H(+)</text>
        <dbReference type="Rhea" id="RHEA:46608"/>
        <dbReference type="Rhea" id="RHEA-COMP:11060"/>
        <dbReference type="Rhea" id="RHEA-COMP:11605"/>
        <dbReference type="ChEBI" id="CHEBI:15378"/>
        <dbReference type="ChEBI" id="CHEBI:30013"/>
        <dbReference type="ChEBI" id="CHEBI:30616"/>
        <dbReference type="ChEBI" id="CHEBI:61977"/>
        <dbReference type="ChEBI" id="CHEBI:456216"/>
        <dbReference type="EC" id="2.7.11.24"/>
    </reaction>
</comment>
<dbReference type="Pfam" id="PF00069">
    <property type="entry name" value="Pkinase"/>
    <property type="match status" value="1"/>
</dbReference>
<dbReference type="SMART" id="SM00220">
    <property type="entry name" value="S_TKc"/>
    <property type="match status" value="1"/>
</dbReference>
<dbReference type="GO" id="GO:0005524">
    <property type="term" value="F:ATP binding"/>
    <property type="evidence" value="ECO:0007669"/>
    <property type="project" value="UniProtKB-UniRule"/>
</dbReference>
<dbReference type="PANTHER" id="PTHR24055">
    <property type="entry name" value="MITOGEN-ACTIVATED PROTEIN KINASE"/>
    <property type="match status" value="1"/>
</dbReference>
<organism evidence="13">
    <name type="scientific">Calcidiscus leptoporus</name>
    <dbReference type="NCBI Taxonomy" id="127549"/>
    <lineage>
        <taxon>Eukaryota</taxon>
        <taxon>Haptista</taxon>
        <taxon>Haptophyta</taxon>
        <taxon>Prymnesiophyceae</taxon>
        <taxon>Coccolithales</taxon>
        <taxon>Calcidiscaceae</taxon>
        <taxon>Calcidiscus</taxon>
    </lineage>
</organism>
<dbReference type="InterPro" id="IPR011009">
    <property type="entry name" value="Kinase-like_dom_sf"/>
</dbReference>
<dbReference type="FunFam" id="3.30.200.20:FF:000166">
    <property type="entry name" value="Mitogen-activated protein kinase"/>
    <property type="match status" value="1"/>
</dbReference>
<gene>
    <name evidence="13" type="ORF">CLEP1334_LOCUS708</name>
</gene>
<comment type="cofactor">
    <cofactor evidence="11">
        <name>Mg(2+)</name>
        <dbReference type="ChEBI" id="CHEBI:18420"/>
    </cofactor>
</comment>
<evidence type="ECO:0000256" key="9">
    <source>
        <dbReference type="PROSITE-ProRule" id="PRU10141"/>
    </source>
</evidence>
<name>A0A7S0IJ90_9EUKA</name>
<evidence type="ECO:0000256" key="1">
    <source>
        <dbReference type="ARBA" id="ARBA00012411"/>
    </source>
</evidence>
<keyword evidence="11" id="KW-0460">Magnesium</keyword>
<dbReference type="AlphaFoldDB" id="A0A7S0IJ90"/>
<dbReference type="SUPFAM" id="SSF56112">
    <property type="entry name" value="Protein kinase-like (PK-like)"/>
    <property type="match status" value="1"/>
</dbReference>
<dbReference type="InterPro" id="IPR050117">
    <property type="entry name" value="MAPK"/>
</dbReference>
<dbReference type="PROSITE" id="PS00107">
    <property type="entry name" value="PROTEIN_KINASE_ATP"/>
    <property type="match status" value="1"/>
</dbReference>
<dbReference type="InterPro" id="IPR017441">
    <property type="entry name" value="Protein_kinase_ATP_BS"/>
</dbReference>
<keyword evidence="2 10" id="KW-0723">Serine/threonine-protein kinase</keyword>